<sequence length="411" mass="46651">MAASGPASAPASGTASRLDEAGETTLRGTLPPKSERVKRAIRKGIPPALRPRAWFYYSGAEAEWADNPGLYLLLLCQHGNEVLRYIGILERDLERTFPDNVWFSMPADRETQAEDDPAANAPFIQSLRRILVAFAYYSWPLPDTSRDLPRHCTYRIGYCQSLNFIVGALLLVMTHGRRREFMKGINGLRTHIEEQVFWILVVIVEKLLPTEMYGTALEGAIIEQEVLWKYVFGERANNGLNSKRMSQLNAASFMPRDRMPPLSMVTTQWFMTLFVTALPTETWLRVWDAFLYQGEKVLMRVALTLVKLHEDTIVRMTDPMTGWKFLKGLPHTMWDTHGFLKACFQPRVAPFGSETAVRAPLQDSQDDDHEDSAATSHLGLGQASQRTGVGSVSRRMLEHYRERARADRMKS</sequence>
<dbReference type="Pfam" id="PF00566">
    <property type="entry name" value="RabGAP-TBC"/>
    <property type="match status" value="1"/>
</dbReference>
<evidence type="ECO:0000259" key="2">
    <source>
        <dbReference type="PROSITE" id="PS50086"/>
    </source>
</evidence>
<dbReference type="InterPro" id="IPR035969">
    <property type="entry name" value="Rab-GAP_TBC_sf"/>
</dbReference>
<dbReference type="InterPro" id="IPR000195">
    <property type="entry name" value="Rab-GAP-TBC_dom"/>
</dbReference>
<name>A0A4P9X292_9FUNG</name>
<dbReference type="Gene3D" id="1.10.10.750">
    <property type="entry name" value="Ypt/Rab-GAP domain of gyp1p, domain 1"/>
    <property type="match status" value="1"/>
</dbReference>
<dbReference type="GO" id="GO:0005096">
    <property type="term" value="F:GTPase activator activity"/>
    <property type="evidence" value="ECO:0007669"/>
    <property type="project" value="TreeGrafter"/>
</dbReference>
<evidence type="ECO:0000256" key="1">
    <source>
        <dbReference type="SAM" id="MobiDB-lite"/>
    </source>
</evidence>
<feature type="compositionally biased region" description="Low complexity" evidence="1">
    <location>
        <begin position="1"/>
        <end position="16"/>
    </location>
</feature>
<evidence type="ECO:0000313" key="4">
    <source>
        <dbReference type="Proteomes" id="UP000268535"/>
    </source>
</evidence>
<accession>A0A4P9X292</accession>
<dbReference type="PANTHER" id="PTHR47219">
    <property type="entry name" value="RAB GTPASE-ACTIVATING PROTEIN 1-LIKE"/>
    <property type="match status" value="1"/>
</dbReference>
<dbReference type="Proteomes" id="UP000268535">
    <property type="component" value="Unassembled WGS sequence"/>
</dbReference>
<dbReference type="Gene3D" id="1.10.8.270">
    <property type="entry name" value="putative rabgap domain of human tbc1 domain family member 14 like domains"/>
    <property type="match status" value="1"/>
</dbReference>
<proteinExistence type="predicted"/>
<dbReference type="SMART" id="SM00164">
    <property type="entry name" value="TBC"/>
    <property type="match status" value="1"/>
</dbReference>
<feature type="compositionally biased region" description="Basic and acidic residues" evidence="1">
    <location>
        <begin position="395"/>
        <end position="411"/>
    </location>
</feature>
<gene>
    <name evidence="3" type="ORF">CAUPRSCDRAFT_5361</name>
</gene>
<feature type="region of interest" description="Disordered" evidence="1">
    <location>
        <begin position="1"/>
        <end position="33"/>
    </location>
</feature>
<dbReference type="InterPro" id="IPR050302">
    <property type="entry name" value="Rab_GAP_TBC_domain"/>
</dbReference>
<evidence type="ECO:0000313" key="3">
    <source>
        <dbReference type="EMBL" id="RKO98156.1"/>
    </source>
</evidence>
<dbReference type="GO" id="GO:0031267">
    <property type="term" value="F:small GTPase binding"/>
    <property type="evidence" value="ECO:0007669"/>
    <property type="project" value="TreeGrafter"/>
</dbReference>
<protein>
    <submittedName>
        <fullName evidence="3">RabGAP/TBC</fullName>
    </submittedName>
</protein>
<feature type="region of interest" description="Disordered" evidence="1">
    <location>
        <begin position="357"/>
        <end position="411"/>
    </location>
</feature>
<organism evidence="3 4">
    <name type="scientific">Caulochytrium protostelioides</name>
    <dbReference type="NCBI Taxonomy" id="1555241"/>
    <lineage>
        <taxon>Eukaryota</taxon>
        <taxon>Fungi</taxon>
        <taxon>Fungi incertae sedis</taxon>
        <taxon>Chytridiomycota</taxon>
        <taxon>Chytridiomycota incertae sedis</taxon>
        <taxon>Chytridiomycetes</taxon>
        <taxon>Caulochytriales</taxon>
        <taxon>Caulochytriaceae</taxon>
        <taxon>Caulochytrium</taxon>
    </lineage>
</organism>
<dbReference type="EMBL" id="ML009111">
    <property type="protein sequence ID" value="RKO98156.1"/>
    <property type="molecule type" value="Genomic_DNA"/>
</dbReference>
<reference evidence="4" key="1">
    <citation type="journal article" date="2018" name="Nat. Microbiol.">
        <title>Leveraging single-cell genomics to expand the fungal tree of life.</title>
        <authorList>
            <person name="Ahrendt S.R."/>
            <person name="Quandt C.A."/>
            <person name="Ciobanu D."/>
            <person name="Clum A."/>
            <person name="Salamov A."/>
            <person name="Andreopoulos B."/>
            <person name="Cheng J.F."/>
            <person name="Woyke T."/>
            <person name="Pelin A."/>
            <person name="Henrissat B."/>
            <person name="Reynolds N.K."/>
            <person name="Benny G.L."/>
            <person name="Smith M.E."/>
            <person name="James T.Y."/>
            <person name="Grigoriev I.V."/>
        </authorList>
    </citation>
    <scope>NUCLEOTIDE SEQUENCE [LARGE SCALE GENOMIC DNA]</scope>
    <source>
        <strain evidence="4">ATCC 52028</strain>
    </source>
</reference>
<dbReference type="PANTHER" id="PTHR47219:SF20">
    <property type="entry name" value="TBC1 DOMAIN FAMILY MEMBER 2B"/>
    <property type="match status" value="1"/>
</dbReference>
<feature type="domain" description="Rab-GAP TBC" evidence="2">
    <location>
        <begin position="44"/>
        <end position="294"/>
    </location>
</feature>
<dbReference type="PROSITE" id="PS50086">
    <property type="entry name" value="TBC_RABGAP"/>
    <property type="match status" value="1"/>
</dbReference>
<dbReference type="AlphaFoldDB" id="A0A4P9X292"/>
<dbReference type="Gene3D" id="1.10.472.80">
    <property type="entry name" value="Ypt/Rab-GAP domain of gyp1p, domain 3"/>
    <property type="match status" value="1"/>
</dbReference>
<dbReference type="SUPFAM" id="SSF47923">
    <property type="entry name" value="Ypt/Rab-GAP domain of gyp1p"/>
    <property type="match status" value="2"/>
</dbReference>